<organism evidence="1">
    <name type="scientific">Talaromyces marneffei PM1</name>
    <dbReference type="NCBI Taxonomy" id="1077442"/>
    <lineage>
        <taxon>Eukaryota</taxon>
        <taxon>Fungi</taxon>
        <taxon>Dikarya</taxon>
        <taxon>Ascomycota</taxon>
        <taxon>Pezizomycotina</taxon>
        <taxon>Eurotiomycetes</taxon>
        <taxon>Eurotiomycetidae</taxon>
        <taxon>Eurotiales</taxon>
        <taxon>Trichocomaceae</taxon>
        <taxon>Talaromyces</taxon>
        <taxon>Talaromyces sect. Talaromyces</taxon>
    </lineage>
</organism>
<reference evidence="1" key="2">
    <citation type="journal article" date="2014" name="PLoS Genet.">
        <title>Signature gene expression reveals novel clues to the molecular mechanisms of dimorphic transition in Penicillium marneffei.</title>
        <authorList>
            <person name="Yang E."/>
            <person name="Wang G."/>
            <person name="Cai J."/>
            <person name="Woo P.C."/>
            <person name="Lau S.K."/>
            <person name="Yuen K.-Y."/>
            <person name="Chow W.-N."/>
            <person name="Lin X."/>
        </authorList>
    </citation>
    <scope>NUCLEOTIDE SEQUENCE</scope>
    <source>
        <strain evidence="1">PM1</strain>
    </source>
</reference>
<name>A0A093VJR4_TALMA</name>
<gene>
    <name evidence="1" type="ORF">GQ26_0171490</name>
</gene>
<sequence length="399" mass="45060">MAVLRERAVHAHLIQPILKAYGLGYLALATPRLLGFVPLLASKNATFRAKLQKKECLSDDIQTKEYRPDLVGRSLDLTLFAFTRAARVIASLAWTEWERRQKSKGRWSRVEAIAPRLADAGLFAGSAAIVMWAWFYAPERLPRSYGKWIGEAAQVDGRLIEALRRARRGQLVYGKDTGQARLLESMCEDYGWPIKWGDPAVTAPIPCEMVHMGCGPNCEWHAMSRFMRSFKFAMFTNLPLQLLLRVRAKKPAAAFHRAVKDATRSSTFLALFISMFYYGTVTPLMWDSGLCVGAGCFMCGWSILAETAPRRQEIALFVAPRAAAAILPRRYERKYLEREQMAFTLSAAVLLTCAQERPDLIRGVFGKLLSAVFRFFVEFTELDQCHSARAEFAFQNQVP</sequence>
<dbReference type="HOGENOM" id="CLU_012946_0_0_1"/>
<proteinExistence type="predicted"/>
<dbReference type="InterPro" id="IPR026749">
    <property type="entry name" value="Tmem135"/>
</dbReference>
<comment type="caution">
    <text evidence="1">The sequence shown here is derived from an EMBL/GenBank/DDBJ whole genome shotgun (WGS) entry which is preliminary data.</text>
</comment>
<dbReference type="AlphaFoldDB" id="A0A093VJR4"/>
<evidence type="ECO:0000313" key="1">
    <source>
        <dbReference type="EMBL" id="KFX46901.1"/>
    </source>
</evidence>
<dbReference type="PANTHER" id="PTHR12459">
    <property type="entry name" value="TRANSMEMBRANE PROTEIN 135-RELATED"/>
    <property type="match status" value="1"/>
</dbReference>
<accession>A0A093VJR4</accession>
<evidence type="ECO:0008006" key="2">
    <source>
        <dbReference type="Google" id="ProtNLM"/>
    </source>
</evidence>
<dbReference type="PANTHER" id="PTHR12459:SF15">
    <property type="entry name" value="TRANSMEMBRANE PROTEIN 135"/>
    <property type="match status" value="1"/>
</dbReference>
<protein>
    <recommendedName>
        <fullName evidence="2">Integral membrane protein</fullName>
    </recommendedName>
</protein>
<dbReference type="EMBL" id="JPOX01000017">
    <property type="protein sequence ID" value="KFX46901.1"/>
    <property type="molecule type" value="Genomic_DNA"/>
</dbReference>
<reference key="1">
    <citation type="journal article" date="2014" name="PLoS Genet.">
        <title>Signature Gene Expression Reveals Novel Clues to the Molecular Mechanisms of Dimorphic Transition in Penicillium marneffei.</title>
        <authorList>
            <person name="Yang E."/>
            <person name="Wang G."/>
            <person name="Cai J."/>
            <person name="Woo P.C."/>
            <person name="Lau S.K."/>
            <person name="Yuen K.-Y."/>
            <person name="Chow W.-N."/>
            <person name="Lin X."/>
        </authorList>
    </citation>
    <scope>NUCLEOTIDE SEQUENCE [LARGE SCALE GENOMIC DNA]</scope>
    <source>
        <strain>PM1</strain>
    </source>
</reference>